<organism evidence="1 2">
    <name type="scientific">Lophiotrema nucula</name>
    <dbReference type="NCBI Taxonomy" id="690887"/>
    <lineage>
        <taxon>Eukaryota</taxon>
        <taxon>Fungi</taxon>
        <taxon>Dikarya</taxon>
        <taxon>Ascomycota</taxon>
        <taxon>Pezizomycotina</taxon>
        <taxon>Dothideomycetes</taxon>
        <taxon>Pleosporomycetidae</taxon>
        <taxon>Pleosporales</taxon>
        <taxon>Lophiotremataceae</taxon>
        <taxon>Lophiotrema</taxon>
    </lineage>
</organism>
<keyword evidence="2" id="KW-1185">Reference proteome</keyword>
<dbReference type="OrthoDB" id="2997776at2759"/>
<protein>
    <recommendedName>
        <fullName evidence="3">F-box domain-containing protein</fullName>
    </recommendedName>
</protein>
<accession>A0A6A5Z9C8</accession>
<dbReference type="Proteomes" id="UP000799770">
    <property type="component" value="Unassembled WGS sequence"/>
</dbReference>
<evidence type="ECO:0000313" key="2">
    <source>
        <dbReference type="Proteomes" id="UP000799770"/>
    </source>
</evidence>
<dbReference type="EMBL" id="ML977323">
    <property type="protein sequence ID" value="KAF2115347.1"/>
    <property type="molecule type" value="Genomic_DNA"/>
</dbReference>
<reference evidence="1" key="1">
    <citation type="journal article" date="2020" name="Stud. Mycol.">
        <title>101 Dothideomycetes genomes: a test case for predicting lifestyles and emergence of pathogens.</title>
        <authorList>
            <person name="Haridas S."/>
            <person name="Albert R."/>
            <person name="Binder M."/>
            <person name="Bloem J."/>
            <person name="Labutti K."/>
            <person name="Salamov A."/>
            <person name="Andreopoulos B."/>
            <person name="Baker S."/>
            <person name="Barry K."/>
            <person name="Bills G."/>
            <person name="Bluhm B."/>
            <person name="Cannon C."/>
            <person name="Castanera R."/>
            <person name="Culley D."/>
            <person name="Daum C."/>
            <person name="Ezra D."/>
            <person name="Gonzalez J."/>
            <person name="Henrissat B."/>
            <person name="Kuo A."/>
            <person name="Liang C."/>
            <person name="Lipzen A."/>
            <person name="Lutzoni F."/>
            <person name="Magnuson J."/>
            <person name="Mondo S."/>
            <person name="Nolan M."/>
            <person name="Ohm R."/>
            <person name="Pangilinan J."/>
            <person name="Park H.-J."/>
            <person name="Ramirez L."/>
            <person name="Alfaro M."/>
            <person name="Sun H."/>
            <person name="Tritt A."/>
            <person name="Yoshinaga Y."/>
            <person name="Zwiers L.-H."/>
            <person name="Turgeon B."/>
            <person name="Goodwin S."/>
            <person name="Spatafora J."/>
            <person name="Crous P."/>
            <person name="Grigoriev I."/>
        </authorList>
    </citation>
    <scope>NUCLEOTIDE SEQUENCE</scope>
    <source>
        <strain evidence="1">CBS 627.86</strain>
    </source>
</reference>
<name>A0A6A5Z9C8_9PLEO</name>
<sequence length="265" mass="29713">MEPAKKSGALSLTANGSDRPLPALPAELWLQIFENVSDLHHLWTATRLVSQSFKSNIELTFQHIFIHSTEVALNFPRRDPKHLTLKYSVVLPSISLTYAGLSDDKSRIILDSPVMVHAGIPAKSNSDEPRNESLLVFREIASAGIAVCSMESLKQLEHLTQKRVDEAATSVAIWCRLGGAVPIKFGDGGDAQSDRPLVYDGSLVARDEASPTKIEKRIVWNDEKKVWSWEVDWRALVIAFLSAKWAHKQRIKQRTQMRVARMVTH</sequence>
<evidence type="ECO:0000313" key="1">
    <source>
        <dbReference type="EMBL" id="KAF2115347.1"/>
    </source>
</evidence>
<gene>
    <name evidence="1" type="ORF">BDV96DRAFT_75435</name>
</gene>
<proteinExistence type="predicted"/>
<evidence type="ECO:0008006" key="3">
    <source>
        <dbReference type="Google" id="ProtNLM"/>
    </source>
</evidence>
<dbReference type="AlphaFoldDB" id="A0A6A5Z9C8"/>